<sequence length="147" mass="16835">MTLIPPDPVLKRTKRRLPVKRARLRISIISSILSVKMPEISPMVLNLEKEKQDIVAALHSLQGEMSIMIPCHVPDCDHNLKLKNLSKRLAESYIQLPKFVPNPVEFPALVPENSTKQNLKNKNFSDNEDFVISKSMRKKLRLMTEVP</sequence>
<accession>A0A8X6XN14</accession>
<organism evidence="1 2">
    <name type="scientific">Trichonephila inaurata madagascariensis</name>
    <dbReference type="NCBI Taxonomy" id="2747483"/>
    <lineage>
        <taxon>Eukaryota</taxon>
        <taxon>Metazoa</taxon>
        <taxon>Ecdysozoa</taxon>
        <taxon>Arthropoda</taxon>
        <taxon>Chelicerata</taxon>
        <taxon>Arachnida</taxon>
        <taxon>Araneae</taxon>
        <taxon>Araneomorphae</taxon>
        <taxon>Entelegynae</taxon>
        <taxon>Araneoidea</taxon>
        <taxon>Nephilidae</taxon>
        <taxon>Trichonephila</taxon>
        <taxon>Trichonephila inaurata</taxon>
    </lineage>
</organism>
<comment type="caution">
    <text evidence="1">The sequence shown here is derived from an EMBL/GenBank/DDBJ whole genome shotgun (WGS) entry which is preliminary data.</text>
</comment>
<reference evidence="1" key="1">
    <citation type="submission" date="2020-08" db="EMBL/GenBank/DDBJ databases">
        <title>Multicomponent nature underlies the extraordinary mechanical properties of spider dragline silk.</title>
        <authorList>
            <person name="Kono N."/>
            <person name="Nakamura H."/>
            <person name="Mori M."/>
            <person name="Yoshida Y."/>
            <person name="Ohtoshi R."/>
            <person name="Malay A.D."/>
            <person name="Moran D.A.P."/>
            <person name="Tomita M."/>
            <person name="Numata K."/>
            <person name="Arakawa K."/>
        </authorList>
    </citation>
    <scope>NUCLEOTIDE SEQUENCE</scope>
</reference>
<gene>
    <name evidence="1" type="ORF">TNIN_214541</name>
</gene>
<protein>
    <submittedName>
        <fullName evidence="1">Uncharacterized protein</fullName>
    </submittedName>
</protein>
<evidence type="ECO:0000313" key="2">
    <source>
        <dbReference type="Proteomes" id="UP000886998"/>
    </source>
</evidence>
<name>A0A8X6XN14_9ARAC</name>
<evidence type="ECO:0000313" key="1">
    <source>
        <dbReference type="EMBL" id="GFY56151.1"/>
    </source>
</evidence>
<proteinExistence type="predicted"/>
<dbReference type="Proteomes" id="UP000886998">
    <property type="component" value="Unassembled WGS sequence"/>
</dbReference>
<dbReference type="AlphaFoldDB" id="A0A8X6XN14"/>
<keyword evidence="2" id="KW-1185">Reference proteome</keyword>
<dbReference type="EMBL" id="BMAV01010778">
    <property type="protein sequence ID" value="GFY56151.1"/>
    <property type="molecule type" value="Genomic_DNA"/>
</dbReference>